<dbReference type="AlphaFoldDB" id="A0A0A1U3R3"/>
<dbReference type="EMBL" id="KB206689">
    <property type="protein sequence ID" value="ELP88864.1"/>
    <property type="molecule type" value="Genomic_DNA"/>
</dbReference>
<organism evidence="1 2">
    <name type="scientific">Entamoeba invadens IP1</name>
    <dbReference type="NCBI Taxonomy" id="370355"/>
    <lineage>
        <taxon>Eukaryota</taxon>
        <taxon>Amoebozoa</taxon>
        <taxon>Evosea</taxon>
        <taxon>Archamoebae</taxon>
        <taxon>Mastigamoebida</taxon>
        <taxon>Entamoebidae</taxon>
        <taxon>Entamoeba</taxon>
    </lineage>
</organism>
<proteinExistence type="predicted"/>
<dbReference type="OMA" id="MTAFQEM"/>
<dbReference type="GeneID" id="14887842"/>
<dbReference type="OrthoDB" id="29716at2759"/>
<dbReference type="VEuPathDB" id="AmoebaDB:EIN_475560"/>
<dbReference type="Proteomes" id="UP000014680">
    <property type="component" value="Unassembled WGS sequence"/>
</dbReference>
<evidence type="ECO:0000313" key="1">
    <source>
        <dbReference type="EMBL" id="ELP88864.1"/>
    </source>
</evidence>
<sequence>MNETHPEGLKRETETLLDNSMRAFQAMLKEMSVAPVGNKDEILKRSNEFLDYLTAAETKFRQFEKSVFDEEEESNGQMAVVQQNLQSKVNQLNYYMGELAEIQRELGTN</sequence>
<dbReference type="RefSeq" id="XP_004255635.1">
    <property type="nucleotide sequence ID" value="XM_004255587.1"/>
</dbReference>
<name>A0A0A1U3R3_ENTIV</name>
<evidence type="ECO:0000313" key="2">
    <source>
        <dbReference type="Proteomes" id="UP000014680"/>
    </source>
</evidence>
<protein>
    <submittedName>
        <fullName evidence="1">Uncharacterized protein</fullName>
    </submittedName>
</protein>
<accession>A0A0A1U3R3</accession>
<keyword evidence="2" id="KW-1185">Reference proteome</keyword>
<reference evidence="1 2" key="1">
    <citation type="submission" date="2012-10" db="EMBL/GenBank/DDBJ databases">
        <authorList>
            <person name="Zafar N."/>
            <person name="Inman J."/>
            <person name="Hall N."/>
            <person name="Lorenzi H."/>
            <person name="Caler E."/>
        </authorList>
    </citation>
    <scope>NUCLEOTIDE SEQUENCE [LARGE SCALE GENOMIC DNA]</scope>
    <source>
        <strain evidence="1 2">IP1</strain>
    </source>
</reference>
<dbReference type="KEGG" id="eiv:EIN_475560"/>
<gene>
    <name evidence="1" type="ORF">EIN_475560</name>
</gene>